<proteinExistence type="predicted"/>
<accession>A0AAR2JTG3</accession>
<dbReference type="PRINTS" id="PR01705">
    <property type="entry name" value="TSP1REPEAT"/>
</dbReference>
<gene>
    <name evidence="7" type="primary">CFP</name>
</gene>
<keyword evidence="3 6" id="KW-0732">Signal</keyword>
<dbReference type="PANTHER" id="PTHR22906:SF43">
    <property type="entry name" value="PROPERDIN"/>
    <property type="match status" value="1"/>
</dbReference>
<evidence type="ECO:0008006" key="9">
    <source>
        <dbReference type="Google" id="ProtNLM"/>
    </source>
</evidence>
<dbReference type="PANTHER" id="PTHR22906">
    <property type="entry name" value="PROPERDIN"/>
    <property type="match status" value="1"/>
</dbReference>
<dbReference type="InterPro" id="IPR000884">
    <property type="entry name" value="TSP1_rpt"/>
</dbReference>
<dbReference type="SUPFAM" id="SSF82895">
    <property type="entry name" value="TSP-1 type 1 repeat"/>
    <property type="match status" value="6"/>
</dbReference>
<keyword evidence="2" id="KW-0964">Secreted</keyword>
<evidence type="ECO:0000256" key="5">
    <source>
        <dbReference type="ARBA" id="ARBA00023157"/>
    </source>
</evidence>
<comment type="subcellular location">
    <subcellularLocation>
        <location evidence="1">Secreted</location>
    </subcellularLocation>
</comment>
<keyword evidence="4" id="KW-0677">Repeat</keyword>
<evidence type="ECO:0000256" key="6">
    <source>
        <dbReference type="SAM" id="SignalP"/>
    </source>
</evidence>
<dbReference type="Gene3D" id="2.20.100.10">
    <property type="entry name" value="Thrombospondin type-1 (TSP1) repeat"/>
    <property type="match status" value="6"/>
</dbReference>
<dbReference type="FunFam" id="2.20.100.10:FF:000001">
    <property type="entry name" value="semaphorin-5A isoform X1"/>
    <property type="match status" value="2"/>
</dbReference>
<dbReference type="InterPro" id="IPR052065">
    <property type="entry name" value="Compl_asym_regulator"/>
</dbReference>
<dbReference type="GeneTree" id="ENSGT00940000161209"/>
<dbReference type="Proteomes" id="UP001501920">
    <property type="component" value="Chromosome 28"/>
</dbReference>
<keyword evidence="5" id="KW-1015">Disulfide bond</keyword>
<protein>
    <recommendedName>
        <fullName evidence="9">Properdin</fullName>
    </recommendedName>
</protein>
<dbReference type="InterPro" id="IPR036383">
    <property type="entry name" value="TSP1_rpt_sf"/>
</dbReference>
<sequence length="437" mass="48780">MKTIMLCTILLLVLHIQPTVSQKVPCYAGFSLTDGTCSGILGEVTIDDCCLNSKYGYQENGVCKSCRTAQWSEWSPWSECSVSCMEGVQQRRRACYGIGRCYDPYRKGSIQTKPCVDRACCPENGGWSEWSSWFPCSVTCESGIKKRNRKCTEPAPKCGGSCLGDSEETARCDTGIVCPTHGSWSLWGSWGPCMGTCQNEGFPPPEQQRRRTCTSPPPSVVPRGNNCPGSETDSQPCTELPFCKVNGNWGNWGGLSPCSVTCGVGQHMQQRTCDNPAPKYGGQPCQGVDTRNILCNTNKYCPFDGHWSEWGQWTPCKSPNDRSITCKNRPGHRRRERDCLGRQYSGEYCPGEGVEHKTCYDIDNCEEVNVYWSEWSSWSLCKPDCGKNSIQRRKKECIPDISKYSDKNLEMFSGTPTKKCPPSDTEESRQCFNLPEC</sequence>
<evidence type="ECO:0000256" key="2">
    <source>
        <dbReference type="ARBA" id="ARBA00022525"/>
    </source>
</evidence>
<feature type="signal peptide" evidence="6">
    <location>
        <begin position="1"/>
        <end position="21"/>
    </location>
</feature>
<evidence type="ECO:0000256" key="4">
    <source>
        <dbReference type="ARBA" id="ARBA00022737"/>
    </source>
</evidence>
<evidence type="ECO:0000313" key="8">
    <source>
        <dbReference type="Proteomes" id="UP001501920"/>
    </source>
</evidence>
<dbReference type="PROSITE" id="PS50092">
    <property type="entry name" value="TSP1"/>
    <property type="match status" value="6"/>
</dbReference>
<dbReference type="SMART" id="SM00209">
    <property type="entry name" value="TSP1"/>
    <property type="match status" value="6"/>
</dbReference>
<keyword evidence="8" id="KW-1185">Reference proteome</keyword>
<reference evidence="7" key="2">
    <citation type="submission" date="2025-08" db="UniProtKB">
        <authorList>
            <consortium name="Ensembl"/>
        </authorList>
    </citation>
    <scope>IDENTIFICATION</scope>
</reference>
<dbReference type="InterPro" id="IPR049536">
    <property type="entry name" value="CFP_TSR-0"/>
</dbReference>
<evidence type="ECO:0000256" key="1">
    <source>
        <dbReference type="ARBA" id="ARBA00004613"/>
    </source>
</evidence>
<organism evidence="7 8">
    <name type="scientific">Pygocentrus nattereri</name>
    <name type="common">Red-bellied piranha</name>
    <dbReference type="NCBI Taxonomy" id="42514"/>
    <lineage>
        <taxon>Eukaryota</taxon>
        <taxon>Metazoa</taxon>
        <taxon>Chordata</taxon>
        <taxon>Craniata</taxon>
        <taxon>Vertebrata</taxon>
        <taxon>Euteleostomi</taxon>
        <taxon>Actinopterygii</taxon>
        <taxon>Neopterygii</taxon>
        <taxon>Teleostei</taxon>
        <taxon>Ostariophysi</taxon>
        <taxon>Characiformes</taxon>
        <taxon>Characoidei</taxon>
        <taxon>Pygocentrus</taxon>
    </lineage>
</organism>
<dbReference type="InterPro" id="IPR054019">
    <property type="entry name" value="CFP_TSR_C"/>
</dbReference>
<dbReference type="Pfam" id="PF00090">
    <property type="entry name" value="TSP_1"/>
    <property type="match status" value="5"/>
</dbReference>
<feature type="chain" id="PRO_5043434241" description="Properdin" evidence="6">
    <location>
        <begin position="22"/>
        <end position="437"/>
    </location>
</feature>
<dbReference type="Pfam" id="PF22195">
    <property type="entry name" value="TSP1_CFP_C"/>
    <property type="match status" value="1"/>
</dbReference>
<dbReference type="AlphaFoldDB" id="A0AAR2JTG3"/>
<dbReference type="GeneID" id="108442394"/>
<reference evidence="7 8" key="1">
    <citation type="submission" date="2020-10" db="EMBL/GenBank/DDBJ databases">
        <title>Pygocentrus nattereri (red-bellied piranha) genome, fPygNat1, primary haplotype.</title>
        <authorList>
            <person name="Myers G."/>
            <person name="Meyer A."/>
            <person name="Karagic N."/>
            <person name="Pippel M."/>
            <person name="Winkler S."/>
            <person name="Tracey A."/>
            <person name="Wood J."/>
            <person name="Formenti G."/>
            <person name="Howe K."/>
            <person name="Fedrigo O."/>
            <person name="Jarvis E.D."/>
        </authorList>
    </citation>
    <scope>NUCLEOTIDE SEQUENCE [LARGE SCALE GENOMIC DNA]</scope>
</reference>
<dbReference type="Ensembl" id="ENSPNAT00000068626.1">
    <property type="protein sequence ID" value="ENSPNAP00000053557.1"/>
    <property type="gene ID" value="ENSPNAG00000003501.2"/>
</dbReference>
<evidence type="ECO:0000256" key="3">
    <source>
        <dbReference type="ARBA" id="ARBA00022729"/>
    </source>
</evidence>
<evidence type="ECO:0000313" key="7">
    <source>
        <dbReference type="Ensembl" id="ENSPNAP00000053557.1"/>
    </source>
</evidence>
<reference evidence="7" key="3">
    <citation type="submission" date="2025-09" db="UniProtKB">
        <authorList>
            <consortium name="Ensembl"/>
        </authorList>
    </citation>
    <scope>IDENTIFICATION</scope>
</reference>
<dbReference type="Pfam" id="PF18487">
    <property type="entry name" value="TSR"/>
    <property type="match status" value="1"/>
</dbReference>
<name>A0AAR2JTG3_PYGNA</name>